<dbReference type="AlphaFoldDB" id="A0A5A7QK61"/>
<organism evidence="2 3">
    <name type="scientific">Striga asiatica</name>
    <name type="common">Asiatic witchweed</name>
    <name type="synonym">Buchnera asiatica</name>
    <dbReference type="NCBI Taxonomy" id="4170"/>
    <lineage>
        <taxon>Eukaryota</taxon>
        <taxon>Viridiplantae</taxon>
        <taxon>Streptophyta</taxon>
        <taxon>Embryophyta</taxon>
        <taxon>Tracheophyta</taxon>
        <taxon>Spermatophyta</taxon>
        <taxon>Magnoliopsida</taxon>
        <taxon>eudicotyledons</taxon>
        <taxon>Gunneridae</taxon>
        <taxon>Pentapetalae</taxon>
        <taxon>asterids</taxon>
        <taxon>lamiids</taxon>
        <taxon>Lamiales</taxon>
        <taxon>Orobanchaceae</taxon>
        <taxon>Buchnereae</taxon>
        <taxon>Striga</taxon>
    </lineage>
</organism>
<dbReference type="EMBL" id="BKCP01007181">
    <property type="protein sequence ID" value="GER45346.1"/>
    <property type="molecule type" value="Genomic_DNA"/>
</dbReference>
<comment type="caution">
    <text evidence="2">The sequence shown here is derived from an EMBL/GenBank/DDBJ whole genome shotgun (WGS) entry which is preliminary data.</text>
</comment>
<name>A0A5A7QK61_STRAF</name>
<evidence type="ECO:0000313" key="3">
    <source>
        <dbReference type="Proteomes" id="UP000325081"/>
    </source>
</evidence>
<dbReference type="Proteomes" id="UP000325081">
    <property type="component" value="Unassembled WGS sequence"/>
</dbReference>
<sequence>MGHDGLLHRIRQRVVHGHQRGGKMSERSPPMETLMNQAAAASAKNSTKSQNCRIEVRYLQYFGCGRHSSVRVGAAASGAMVVFGRSWTALVGGAREVDELRRWRLGDGRWSTEDGARSSSDRDGEKMSHLMVLRGLWSTVLHLQLVVALSISDAPRLRKSPHADEPIVVAFLNFTIGEGLVSKNGAVVSTETLPDLLKNEEVVVNEIDEGDVHIKIVPKKITPLKTHGSAFTFKLTGVDANIGFLGVLILKDHIFLFRQPISLAFQSICKAKYNNNMNTNKNSNVSQNGDYRNSKNKSEKIKIPFMCSPSSSSHCLSLLLPPHASGLRRRGEALDTKIECPKVVPTVIGSTSQVAILKDGEKDLIDLDYEQSHDRSPDLAVDEDLVGVDRRRHPGDPGDLPAKANSSSPLCSSDTVSSRIPNSPQFSSR</sequence>
<feature type="compositionally biased region" description="Polar residues" evidence="1">
    <location>
        <begin position="404"/>
        <end position="429"/>
    </location>
</feature>
<evidence type="ECO:0000256" key="1">
    <source>
        <dbReference type="SAM" id="MobiDB-lite"/>
    </source>
</evidence>
<feature type="region of interest" description="Disordered" evidence="1">
    <location>
        <begin position="370"/>
        <end position="429"/>
    </location>
</feature>
<keyword evidence="3" id="KW-1185">Reference proteome</keyword>
<proteinExistence type="predicted"/>
<reference evidence="3" key="1">
    <citation type="journal article" date="2019" name="Curr. Biol.">
        <title>Genome Sequence of Striga asiatica Provides Insight into the Evolution of Plant Parasitism.</title>
        <authorList>
            <person name="Yoshida S."/>
            <person name="Kim S."/>
            <person name="Wafula E.K."/>
            <person name="Tanskanen J."/>
            <person name="Kim Y.M."/>
            <person name="Honaas L."/>
            <person name="Yang Z."/>
            <person name="Spallek T."/>
            <person name="Conn C.E."/>
            <person name="Ichihashi Y."/>
            <person name="Cheong K."/>
            <person name="Cui S."/>
            <person name="Der J.P."/>
            <person name="Gundlach H."/>
            <person name="Jiao Y."/>
            <person name="Hori C."/>
            <person name="Ishida J.K."/>
            <person name="Kasahara H."/>
            <person name="Kiba T."/>
            <person name="Kim M.S."/>
            <person name="Koo N."/>
            <person name="Laohavisit A."/>
            <person name="Lee Y.H."/>
            <person name="Lumba S."/>
            <person name="McCourt P."/>
            <person name="Mortimer J.C."/>
            <person name="Mutuku J.M."/>
            <person name="Nomura T."/>
            <person name="Sasaki-Sekimoto Y."/>
            <person name="Seto Y."/>
            <person name="Wang Y."/>
            <person name="Wakatake T."/>
            <person name="Sakakibara H."/>
            <person name="Demura T."/>
            <person name="Yamaguchi S."/>
            <person name="Yoneyama K."/>
            <person name="Manabe R.I."/>
            <person name="Nelson D.C."/>
            <person name="Schulman A.H."/>
            <person name="Timko M.P."/>
            <person name="dePamphilis C.W."/>
            <person name="Choi D."/>
            <person name="Shirasu K."/>
        </authorList>
    </citation>
    <scope>NUCLEOTIDE SEQUENCE [LARGE SCALE GENOMIC DNA]</scope>
    <source>
        <strain evidence="3">cv. UVA1</strain>
    </source>
</reference>
<gene>
    <name evidence="2" type="ORF">STAS_22279</name>
</gene>
<accession>A0A5A7QK61</accession>
<evidence type="ECO:0000313" key="2">
    <source>
        <dbReference type="EMBL" id="GER45346.1"/>
    </source>
</evidence>
<protein>
    <submittedName>
        <fullName evidence="2">Single-stranded nucleic acid binding R3H protein</fullName>
    </submittedName>
</protein>